<comment type="caution">
    <text evidence="3">The sequence shown here is derived from an EMBL/GenBank/DDBJ whole genome shotgun (WGS) entry which is preliminary data.</text>
</comment>
<keyword evidence="1" id="KW-0378">Hydrolase</keyword>
<dbReference type="AlphaFoldDB" id="A0A9P4LNH0"/>
<sequence>MASLDHTTPATRFDSFAVYRTSYKKIGNHEIEVGILVPKDLEPGKHPVIVKFHGGGLITGDCLYPDWLAAFFIPLIHRNSAITILPNYRLIPEHNGADITSDLADFWTWFHNGNVDKYLSSQSRDISLDYEHVLVSGDSAGGYMALMSALTLPRDRVQACLAQYPMTWYLRRSPAEEFLDEPAPGPEIIDEHMSSVTPDTVISSATPPARMRLSYAMSVFNRYLEFFGDDKKLWPMYLIEDKDWAPPTWIIHGDADTAVSIEDSREFVEKWKARGMGNEARLDVREGMEHGFDIGMRENEEKWLRDGLGWVEGKWLGQG</sequence>
<gene>
    <name evidence="3" type="ORF">EK21DRAFT_66730</name>
</gene>
<dbReference type="InterPro" id="IPR013094">
    <property type="entry name" value="AB_hydrolase_3"/>
</dbReference>
<dbReference type="GO" id="GO:0016787">
    <property type="term" value="F:hydrolase activity"/>
    <property type="evidence" value="ECO:0007669"/>
    <property type="project" value="UniProtKB-KW"/>
</dbReference>
<organism evidence="3 4">
    <name type="scientific">Setomelanomma holmii</name>
    <dbReference type="NCBI Taxonomy" id="210430"/>
    <lineage>
        <taxon>Eukaryota</taxon>
        <taxon>Fungi</taxon>
        <taxon>Dikarya</taxon>
        <taxon>Ascomycota</taxon>
        <taxon>Pezizomycotina</taxon>
        <taxon>Dothideomycetes</taxon>
        <taxon>Pleosporomycetidae</taxon>
        <taxon>Pleosporales</taxon>
        <taxon>Pleosporineae</taxon>
        <taxon>Phaeosphaeriaceae</taxon>
        <taxon>Setomelanomma</taxon>
    </lineage>
</organism>
<dbReference type="PANTHER" id="PTHR48081:SF3">
    <property type="entry name" value="ALPHA_BETA HYDROLASE FOLD-3 DOMAIN-CONTAINING PROTEIN"/>
    <property type="match status" value="1"/>
</dbReference>
<proteinExistence type="predicted"/>
<dbReference type="Gene3D" id="3.40.50.1820">
    <property type="entry name" value="alpha/beta hydrolase"/>
    <property type="match status" value="1"/>
</dbReference>
<dbReference type="Proteomes" id="UP000799777">
    <property type="component" value="Unassembled WGS sequence"/>
</dbReference>
<keyword evidence="4" id="KW-1185">Reference proteome</keyword>
<dbReference type="InterPro" id="IPR050300">
    <property type="entry name" value="GDXG_lipolytic_enzyme"/>
</dbReference>
<evidence type="ECO:0000313" key="4">
    <source>
        <dbReference type="Proteomes" id="UP000799777"/>
    </source>
</evidence>
<name>A0A9P4LNH0_9PLEO</name>
<protein>
    <submittedName>
        <fullName evidence="3">Alpha/beta-hydrolase</fullName>
    </submittedName>
</protein>
<dbReference type="Pfam" id="PF07859">
    <property type="entry name" value="Abhydrolase_3"/>
    <property type="match status" value="1"/>
</dbReference>
<dbReference type="InterPro" id="IPR029058">
    <property type="entry name" value="AB_hydrolase_fold"/>
</dbReference>
<evidence type="ECO:0000259" key="2">
    <source>
        <dbReference type="Pfam" id="PF07859"/>
    </source>
</evidence>
<evidence type="ECO:0000256" key="1">
    <source>
        <dbReference type="ARBA" id="ARBA00022801"/>
    </source>
</evidence>
<accession>A0A9P4LNH0</accession>
<dbReference type="SUPFAM" id="SSF53474">
    <property type="entry name" value="alpha/beta-Hydrolases"/>
    <property type="match status" value="1"/>
</dbReference>
<dbReference type="PANTHER" id="PTHR48081">
    <property type="entry name" value="AB HYDROLASE SUPERFAMILY PROTEIN C4A8.06C"/>
    <property type="match status" value="1"/>
</dbReference>
<evidence type="ECO:0000313" key="3">
    <source>
        <dbReference type="EMBL" id="KAF2029909.1"/>
    </source>
</evidence>
<feature type="domain" description="Alpha/beta hydrolase fold-3" evidence="2">
    <location>
        <begin position="49"/>
        <end position="292"/>
    </location>
</feature>
<dbReference type="OrthoDB" id="19653at2759"/>
<reference evidence="3" key="1">
    <citation type="journal article" date="2020" name="Stud. Mycol.">
        <title>101 Dothideomycetes genomes: a test case for predicting lifestyles and emergence of pathogens.</title>
        <authorList>
            <person name="Haridas S."/>
            <person name="Albert R."/>
            <person name="Binder M."/>
            <person name="Bloem J."/>
            <person name="Labutti K."/>
            <person name="Salamov A."/>
            <person name="Andreopoulos B."/>
            <person name="Baker S."/>
            <person name="Barry K."/>
            <person name="Bills G."/>
            <person name="Bluhm B."/>
            <person name="Cannon C."/>
            <person name="Castanera R."/>
            <person name="Culley D."/>
            <person name="Daum C."/>
            <person name="Ezra D."/>
            <person name="Gonzalez J."/>
            <person name="Henrissat B."/>
            <person name="Kuo A."/>
            <person name="Liang C."/>
            <person name="Lipzen A."/>
            <person name="Lutzoni F."/>
            <person name="Magnuson J."/>
            <person name="Mondo S."/>
            <person name="Nolan M."/>
            <person name="Ohm R."/>
            <person name="Pangilinan J."/>
            <person name="Park H.-J."/>
            <person name="Ramirez L."/>
            <person name="Alfaro M."/>
            <person name="Sun H."/>
            <person name="Tritt A."/>
            <person name="Yoshinaga Y."/>
            <person name="Zwiers L.-H."/>
            <person name="Turgeon B."/>
            <person name="Goodwin S."/>
            <person name="Spatafora J."/>
            <person name="Crous P."/>
            <person name="Grigoriev I."/>
        </authorList>
    </citation>
    <scope>NUCLEOTIDE SEQUENCE</scope>
    <source>
        <strain evidence="3">CBS 110217</strain>
    </source>
</reference>
<dbReference type="EMBL" id="ML978195">
    <property type="protein sequence ID" value="KAF2029909.1"/>
    <property type="molecule type" value="Genomic_DNA"/>
</dbReference>